<dbReference type="GO" id="GO:0046872">
    <property type="term" value="F:metal ion binding"/>
    <property type="evidence" value="ECO:0007669"/>
    <property type="project" value="UniProtKB-KW"/>
</dbReference>
<evidence type="ECO:0000256" key="7">
    <source>
        <dbReference type="ARBA" id="ARBA00023242"/>
    </source>
</evidence>
<keyword evidence="4" id="KW-0540">Nuclease</keyword>
<evidence type="ECO:0000259" key="10">
    <source>
        <dbReference type="Pfam" id="PF26138"/>
    </source>
</evidence>
<comment type="subcellular location">
    <subcellularLocation>
        <location evidence="2">Nucleus</location>
    </subcellularLocation>
</comment>
<protein>
    <recommendedName>
        <fullName evidence="13">DDE Tnp4 domain-containing protein</fullName>
    </recommendedName>
</protein>
<comment type="similarity">
    <text evidence="3">Belongs to the HARBI1 family.</text>
</comment>
<evidence type="ECO:0000259" key="9">
    <source>
        <dbReference type="Pfam" id="PF13359"/>
    </source>
</evidence>
<keyword evidence="6" id="KW-0378">Hydrolase</keyword>
<dbReference type="PANTHER" id="PTHR22930:SF251">
    <property type="entry name" value="DDE TNP4 DOMAIN-CONTAINING PROTEIN"/>
    <property type="match status" value="1"/>
</dbReference>
<evidence type="ECO:0000256" key="5">
    <source>
        <dbReference type="ARBA" id="ARBA00022723"/>
    </source>
</evidence>
<evidence type="ECO:0000256" key="1">
    <source>
        <dbReference type="ARBA" id="ARBA00001968"/>
    </source>
</evidence>
<evidence type="ECO:0000256" key="6">
    <source>
        <dbReference type="ARBA" id="ARBA00022801"/>
    </source>
</evidence>
<name>A0AAW2C038_9ROSI</name>
<dbReference type="GO" id="GO:0005634">
    <property type="term" value="C:nucleus"/>
    <property type="evidence" value="ECO:0007669"/>
    <property type="project" value="UniProtKB-SubCell"/>
</dbReference>
<dbReference type="PANTHER" id="PTHR22930">
    <property type="match status" value="1"/>
</dbReference>
<organism evidence="11 12">
    <name type="scientific">Lithocarpus litseifolius</name>
    <dbReference type="NCBI Taxonomy" id="425828"/>
    <lineage>
        <taxon>Eukaryota</taxon>
        <taxon>Viridiplantae</taxon>
        <taxon>Streptophyta</taxon>
        <taxon>Embryophyta</taxon>
        <taxon>Tracheophyta</taxon>
        <taxon>Spermatophyta</taxon>
        <taxon>Magnoliopsida</taxon>
        <taxon>eudicotyledons</taxon>
        <taxon>Gunneridae</taxon>
        <taxon>Pentapetalae</taxon>
        <taxon>rosids</taxon>
        <taxon>fabids</taxon>
        <taxon>Fagales</taxon>
        <taxon>Fagaceae</taxon>
        <taxon>Lithocarpus</taxon>
    </lineage>
</organism>
<evidence type="ECO:0000256" key="3">
    <source>
        <dbReference type="ARBA" id="ARBA00006958"/>
    </source>
</evidence>
<dbReference type="InterPro" id="IPR058353">
    <property type="entry name" value="DUF8040"/>
</dbReference>
<sequence>MADTESDCESGMTDPDSDEYDSEMELEIATSYVQLCIEYVQKYYMKRPICISILSGRSYVIEVLEGNPQVCYDIFRMDKTIFRHLCNELKRLHLLEEDTGIVSVEESVGTVLFIVGHNTDYRLTANRFQHSLETIQRWFRRALRAIHTLRCLIIRPDADAAELPHVLRGNEKYYPWFEKCVGAIDGTHISASAPFGRTTAFRDRRSDITQNVMCACNFDMQFTYVHSGWEGSANDSRVMQDALGHAEYEFPWPPRGSYYLVDSGYAIGSAFLPPHKSARYHAQEFRGVNRQPTTPQELFNYRHSSLRMVIERCFGVLKAWFPILTEMHSFSISRQRLLVTACCALHNFIRMYNRADEMFHVWEGSFVPNSDANPVGAARVGSGGTEKVFNARAQRAMSEYRDAITAAMWADYIGNRD</sequence>
<evidence type="ECO:0000313" key="11">
    <source>
        <dbReference type="EMBL" id="KAK9991655.1"/>
    </source>
</evidence>
<comment type="cofactor">
    <cofactor evidence="1">
        <name>a divalent metal cation</name>
        <dbReference type="ChEBI" id="CHEBI:60240"/>
    </cofactor>
</comment>
<dbReference type="EMBL" id="JAZDWU010000009">
    <property type="protein sequence ID" value="KAK9991655.1"/>
    <property type="molecule type" value="Genomic_DNA"/>
</dbReference>
<dbReference type="Pfam" id="PF13359">
    <property type="entry name" value="DDE_Tnp_4"/>
    <property type="match status" value="1"/>
</dbReference>
<evidence type="ECO:0008006" key="13">
    <source>
        <dbReference type="Google" id="ProtNLM"/>
    </source>
</evidence>
<accession>A0AAW2C038</accession>
<reference evidence="11 12" key="1">
    <citation type="submission" date="2024-01" db="EMBL/GenBank/DDBJ databases">
        <title>A telomere-to-telomere, gap-free genome of sweet tea (Lithocarpus litseifolius).</title>
        <authorList>
            <person name="Zhou J."/>
        </authorList>
    </citation>
    <scope>NUCLEOTIDE SEQUENCE [LARGE SCALE GENOMIC DNA]</scope>
    <source>
        <strain evidence="11">Zhou-2022a</strain>
        <tissue evidence="11">Leaf</tissue>
    </source>
</reference>
<feature type="region of interest" description="Disordered" evidence="8">
    <location>
        <begin position="1"/>
        <end position="20"/>
    </location>
</feature>
<gene>
    <name evidence="11" type="ORF">SO802_026640</name>
</gene>
<feature type="domain" description="DDE Tnp4" evidence="9">
    <location>
        <begin position="184"/>
        <end position="347"/>
    </location>
</feature>
<proteinExistence type="inferred from homology"/>
<dbReference type="GO" id="GO:0016787">
    <property type="term" value="F:hydrolase activity"/>
    <property type="evidence" value="ECO:0007669"/>
    <property type="project" value="UniProtKB-KW"/>
</dbReference>
<evidence type="ECO:0000313" key="12">
    <source>
        <dbReference type="Proteomes" id="UP001459277"/>
    </source>
</evidence>
<keyword evidence="12" id="KW-1185">Reference proteome</keyword>
<dbReference type="Proteomes" id="UP001459277">
    <property type="component" value="Unassembled WGS sequence"/>
</dbReference>
<evidence type="ECO:0000256" key="4">
    <source>
        <dbReference type="ARBA" id="ARBA00022722"/>
    </source>
</evidence>
<feature type="domain" description="DUF8040" evidence="10">
    <location>
        <begin position="52"/>
        <end position="147"/>
    </location>
</feature>
<dbReference type="InterPro" id="IPR027806">
    <property type="entry name" value="HARBI1_dom"/>
</dbReference>
<dbReference type="AlphaFoldDB" id="A0AAW2C038"/>
<evidence type="ECO:0000256" key="2">
    <source>
        <dbReference type="ARBA" id="ARBA00004123"/>
    </source>
</evidence>
<comment type="caution">
    <text evidence="11">The sequence shown here is derived from an EMBL/GenBank/DDBJ whole genome shotgun (WGS) entry which is preliminary data.</text>
</comment>
<keyword evidence="5" id="KW-0479">Metal-binding</keyword>
<keyword evidence="7" id="KW-0539">Nucleus</keyword>
<evidence type="ECO:0000256" key="8">
    <source>
        <dbReference type="SAM" id="MobiDB-lite"/>
    </source>
</evidence>
<dbReference type="GO" id="GO:0004518">
    <property type="term" value="F:nuclease activity"/>
    <property type="evidence" value="ECO:0007669"/>
    <property type="project" value="UniProtKB-KW"/>
</dbReference>
<dbReference type="Pfam" id="PF26138">
    <property type="entry name" value="DUF8040"/>
    <property type="match status" value="1"/>
</dbReference>
<dbReference type="InterPro" id="IPR045249">
    <property type="entry name" value="HARBI1-like"/>
</dbReference>